<proteinExistence type="predicted"/>
<evidence type="ECO:0000313" key="2">
    <source>
        <dbReference type="Proteomes" id="UP001193501"/>
    </source>
</evidence>
<protein>
    <submittedName>
        <fullName evidence="1">Uncharacterized protein</fullName>
    </submittedName>
</protein>
<dbReference type="AlphaFoldDB" id="A0AAE5BTW2"/>
<accession>A0AAE5BTW2</accession>
<organism evidence="1 2">
    <name type="scientific">Stagnihabitans tardus</name>
    <dbReference type="NCBI Taxonomy" id="2699202"/>
    <lineage>
        <taxon>Bacteria</taxon>
        <taxon>Pseudomonadati</taxon>
        <taxon>Pseudomonadota</taxon>
        <taxon>Alphaproteobacteria</taxon>
        <taxon>Rhodobacterales</taxon>
        <taxon>Paracoccaceae</taxon>
        <taxon>Stagnihabitans</taxon>
    </lineage>
</organism>
<comment type="caution">
    <text evidence="1">The sequence shown here is derived from an EMBL/GenBank/DDBJ whole genome shotgun (WGS) entry which is preliminary data.</text>
</comment>
<dbReference type="Proteomes" id="UP001193501">
    <property type="component" value="Unassembled WGS sequence"/>
</dbReference>
<name>A0AAE5BTW2_9RHOB</name>
<keyword evidence="2" id="KW-1185">Reference proteome</keyword>
<gene>
    <name evidence="1" type="ORF">GV832_00940</name>
</gene>
<dbReference type="EMBL" id="JAABNR010000001">
    <property type="protein sequence ID" value="NBZ86134.1"/>
    <property type="molecule type" value="Genomic_DNA"/>
</dbReference>
<sequence>MDLEQGAAQAAPVSFGPGPWALLHEKAEIPEKPVCANSPRTESPLGLGLAIGAAIFALGRKILVTRGEKDGVSRLNAAQKPLFRAFAWRILDRIRSELHSKPPSA</sequence>
<evidence type="ECO:0000313" key="1">
    <source>
        <dbReference type="EMBL" id="NBZ86134.1"/>
    </source>
</evidence>
<dbReference type="RefSeq" id="WP_168772934.1">
    <property type="nucleotide sequence ID" value="NZ_JAABNR010000001.1"/>
</dbReference>
<reference evidence="1" key="1">
    <citation type="submission" date="2020-01" db="EMBL/GenBank/DDBJ databases">
        <authorList>
            <person name="Chen W.-M."/>
        </authorList>
    </citation>
    <scope>NUCLEOTIDE SEQUENCE</scope>
    <source>
        <strain evidence="1">CYK-10</strain>
    </source>
</reference>